<proteinExistence type="predicted"/>
<evidence type="ECO:0000313" key="1">
    <source>
        <dbReference type="EMBL" id="GAG58476.1"/>
    </source>
</evidence>
<gene>
    <name evidence="1" type="ORF">S01H4_17010</name>
</gene>
<comment type="caution">
    <text evidence="1">The sequence shown here is derived from an EMBL/GenBank/DDBJ whole genome shotgun (WGS) entry which is preliminary data.</text>
</comment>
<organism evidence="1">
    <name type="scientific">marine sediment metagenome</name>
    <dbReference type="NCBI Taxonomy" id="412755"/>
    <lineage>
        <taxon>unclassified sequences</taxon>
        <taxon>metagenomes</taxon>
        <taxon>ecological metagenomes</taxon>
    </lineage>
</organism>
<dbReference type="EMBL" id="BART01007474">
    <property type="protein sequence ID" value="GAG58476.1"/>
    <property type="molecule type" value="Genomic_DNA"/>
</dbReference>
<accession>X1AEM4</accession>
<reference evidence="1" key="1">
    <citation type="journal article" date="2014" name="Front. Microbiol.">
        <title>High frequency of phylogenetically diverse reductive dehalogenase-homologous genes in deep subseafloor sedimentary metagenomes.</title>
        <authorList>
            <person name="Kawai M."/>
            <person name="Futagami T."/>
            <person name="Toyoda A."/>
            <person name="Takaki Y."/>
            <person name="Nishi S."/>
            <person name="Hori S."/>
            <person name="Arai W."/>
            <person name="Tsubouchi T."/>
            <person name="Morono Y."/>
            <person name="Uchiyama I."/>
            <person name="Ito T."/>
            <person name="Fujiyama A."/>
            <person name="Inagaki F."/>
            <person name="Takami H."/>
        </authorList>
    </citation>
    <scope>NUCLEOTIDE SEQUENCE</scope>
    <source>
        <strain evidence="1">Expedition CK06-06</strain>
    </source>
</reference>
<dbReference type="AlphaFoldDB" id="X1AEM4"/>
<name>X1AEM4_9ZZZZ</name>
<protein>
    <submittedName>
        <fullName evidence="1">Uncharacterized protein</fullName>
    </submittedName>
</protein>
<feature type="non-terminal residue" evidence="1">
    <location>
        <position position="37"/>
    </location>
</feature>
<sequence>MIGEMTEDNVSDTSIRQLGDIKEELVDKTLLYNVKLS</sequence>